<dbReference type="PROSITE" id="PS50157">
    <property type="entry name" value="ZINC_FINGER_C2H2_2"/>
    <property type="match status" value="5"/>
</dbReference>
<dbReference type="EMBL" id="JABXBU010002230">
    <property type="protein sequence ID" value="KAF8766806.1"/>
    <property type="molecule type" value="Genomic_DNA"/>
</dbReference>
<evidence type="ECO:0000313" key="9">
    <source>
        <dbReference type="Proteomes" id="UP000807504"/>
    </source>
</evidence>
<dbReference type="GO" id="GO:0000981">
    <property type="term" value="F:DNA-binding transcription factor activity, RNA polymerase II-specific"/>
    <property type="evidence" value="ECO:0007669"/>
    <property type="project" value="TreeGrafter"/>
</dbReference>
<feature type="domain" description="C2H2-type" evidence="7">
    <location>
        <begin position="274"/>
        <end position="301"/>
    </location>
</feature>
<evidence type="ECO:0000256" key="5">
    <source>
        <dbReference type="PROSITE-ProRule" id="PRU00042"/>
    </source>
</evidence>
<evidence type="ECO:0000256" key="6">
    <source>
        <dbReference type="SAM" id="MobiDB-lite"/>
    </source>
</evidence>
<dbReference type="InterPro" id="IPR013087">
    <property type="entry name" value="Znf_C2H2_type"/>
</dbReference>
<dbReference type="SUPFAM" id="SSF57667">
    <property type="entry name" value="beta-beta-alpha zinc fingers"/>
    <property type="match status" value="3"/>
</dbReference>
<dbReference type="Gene3D" id="3.30.160.60">
    <property type="entry name" value="Classic Zinc Finger"/>
    <property type="match status" value="4"/>
</dbReference>
<dbReference type="GO" id="GO:0043565">
    <property type="term" value="F:sequence-specific DNA binding"/>
    <property type="evidence" value="ECO:0007669"/>
    <property type="project" value="TreeGrafter"/>
</dbReference>
<feature type="compositionally biased region" description="Acidic residues" evidence="6">
    <location>
        <begin position="172"/>
        <end position="181"/>
    </location>
</feature>
<reference evidence="8" key="2">
    <citation type="submission" date="2020-06" db="EMBL/GenBank/DDBJ databases">
        <authorList>
            <person name="Sheffer M."/>
        </authorList>
    </citation>
    <scope>NUCLEOTIDE SEQUENCE</scope>
</reference>
<dbReference type="SMART" id="SM00355">
    <property type="entry name" value="ZnF_C2H2"/>
    <property type="match status" value="8"/>
</dbReference>
<feature type="domain" description="C2H2-type" evidence="7">
    <location>
        <begin position="74"/>
        <end position="101"/>
    </location>
</feature>
<feature type="compositionally biased region" description="Basic and acidic residues" evidence="6">
    <location>
        <begin position="162"/>
        <end position="171"/>
    </location>
</feature>
<evidence type="ECO:0000313" key="8">
    <source>
        <dbReference type="EMBL" id="KAF8766806.1"/>
    </source>
</evidence>
<sequence>MDISVDDSSEQSVSKTFSSKKLSCHICNKSFAYQACLDKHIKKSNCKATFPSLSKTIKKPNLEVQESETHDKKHVCSICGKNFARKSALEGHEAIHLAESYDSPYEEFSDDNSFHEEECDEYISQPKKPRLSKINIQQSYTCGNCNFVCFSKQTLTKHMKNHKDEEGLSDRGDEDTENDDDSLQKFTKCDEKFCSSEELQEHNIVHMKKENEKKPKFEVEEPGEYSCEICDKIFHSKRRLKKHLLFHVARKINDDDDSEKLAIGVERKQRSKDFACEICGKRFAGETCLKKHIMKHENGEITEKKSKRSKKEKIIQTLICEFCNEEFTGRRGAYVKHVHSHTPEVCGICDARFVDRQGLREHCKIHIGTEEGRMFVECSQKALDAKNGLLPPEPKVEYIYLVLR</sequence>
<accession>A0A8T0E6A2</accession>
<reference evidence="8" key="1">
    <citation type="journal article" date="2020" name="bioRxiv">
        <title>Chromosome-level reference genome of the European wasp spider Argiope bruennichi: a resource for studies on range expansion and evolutionary adaptation.</title>
        <authorList>
            <person name="Sheffer M.M."/>
            <person name="Hoppe A."/>
            <person name="Krehenwinkel H."/>
            <person name="Uhl G."/>
            <person name="Kuss A.W."/>
            <person name="Jensen L."/>
            <person name="Jensen C."/>
            <person name="Gillespie R.G."/>
            <person name="Hoff K.J."/>
            <person name="Prost S."/>
        </authorList>
    </citation>
    <scope>NUCLEOTIDE SEQUENCE</scope>
</reference>
<dbReference type="GO" id="GO:0005634">
    <property type="term" value="C:nucleus"/>
    <property type="evidence" value="ECO:0007669"/>
    <property type="project" value="TreeGrafter"/>
</dbReference>
<dbReference type="PANTHER" id="PTHR24408:SF58">
    <property type="entry name" value="TRANSCRIPTION FACTOR (TFIIIA), PUTATIVE (AFU_ORTHOLOGUE AFUA_1G05150)-RELATED"/>
    <property type="match status" value="1"/>
</dbReference>
<proteinExistence type="predicted"/>
<evidence type="ECO:0000259" key="7">
    <source>
        <dbReference type="PROSITE" id="PS50157"/>
    </source>
</evidence>
<feature type="domain" description="C2H2-type" evidence="7">
    <location>
        <begin position="225"/>
        <end position="252"/>
    </location>
</feature>
<keyword evidence="2" id="KW-0677">Repeat</keyword>
<dbReference type="PANTHER" id="PTHR24408">
    <property type="entry name" value="ZINC FINGER PROTEIN"/>
    <property type="match status" value="1"/>
</dbReference>
<keyword evidence="9" id="KW-1185">Reference proteome</keyword>
<keyword evidence="4" id="KW-0862">Zinc</keyword>
<evidence type="ECO:0000256" key="4">
    <source>
        <dbReference type="ARBA" id="ARBA00022833"/>
    </source>
</evidence>
<name>A0A8T0E6A2_ARGBR</name>
<dbReference type="AlphaFoldDB" id="A0A8T0E6A2"/>
<evidence type="ECO:0000256" key="2">
    <source>
        <dbReference type="ARBA" id="ARBA00022737"/>
    </source>
</evidence>
<evidence type="ECO:0000256" key="1">
    <source>
        <dbReference type="ARBA" id="ARBA00022723"/>
    </source>
</evidence>
<comment type="caution">
    <text evidence="8">The sequence shown here is derived from an EMBL/GenBank/DDBJ whole genome shotgun (WGS) entry which is preliminary data.</text>
</comment>
<feature type="domain" description="C2H2-type" evidence="7">
    <location>
        <begin position="140"/>
        <end position="167"/>
    </location>
</feature>
<dbReference type="GO" id="GO:0008270">
    <property type="term" value="F:zinc ion binding"/>
    <property type="evidence" value="ECO:0007669"/>
    <property type="project" value="UniProtKB-KW"/>
</dbReference>
<organism evidence="8 9">
    <name type="scientific">Argiope bruennichi</name>
    <name type="common">Wasp spider</name>
    <name type="synonym">Aranea bruennichi</name>
    <dbReference type="NCBI Taxonomy" id="94029"/>
    <lineage>
        <taxon>Eukaryota</taxon>
        <taxon>Metazoa</taxon>
        <taxon>Ecdysozoa</taxon>
        <taxon>Arthropoda</taxon>
        <taxon>Chelicerata</taxon>
        <taxon>Arachnida</taxon>
        <taxon>Araneae</taxon>
        <taxon>Araneomorphae</taxon>
        <taxon>Entelegynae</taxon>
        <taxon>Araneoidea</taxon>
        <taxon>Araneidae</taxon>
        <taxon>Argiope</taxon>
    </lineage>
</organism>
<keyword evidence="3 5" id="KW-0863">Zinc-finger</keyword>
<dbReference type="FunFam" id="3.30.160.60:FF:000100">
    <property type="entry name" value="Zinc finger 45-like"/>
    <property type="match status" value="1"/>
</dbReference>
<dbReference type="PROSITE" id="PS00028">
    <property type="entry name" value="ZINC_FINGER_C2H2_1"/>
    <property type="match status" value="5"/>
</dbReference>
<dbReference type="Proteomes" id="UP000807504">
    <property type="component" value="Unassembled WGS sequence"/>
</dbReference>
<gene>
    <name evidence="8" type="ORF">HNY73_019834</name>
</gene>
<dbReference type="Pfam" id="PF00096">
    <property type="entry name" value="zf-C2H2"/>
    <property type="match status" value="4"/>
</dbReference>
<dbReference type="InterPro" id="IPR036236">
    <property type="entry name" value="Znf_C2H2_sf"/>
</dbReference>
<feature type="domain" description="C2H2-type" evidence="7">
    <location>
        <begin position="344"/>
        <end position="371"/>
    </location>
</feature>
<keyword evidence="1" id="KW-0479">Metal-binding</keyword>
<feature type="region of interest" description="Disordered" evidence="6">
    <location>
        <begin position="161"/>
        <end position="181"/>
    </location>
</feature>
<protein>
    <submittedName>
        <fullName evidence="8">Zinc finger protein Xfin like protein</fullName>
    </submittedName>
</protein>
<evidence type="ECO:0000256" key="3">
    <source>
        <dbReference type="ARBA" id="ARBA00022771"/>
    </source>
</evidence>